<sequence>MWVTFNRPHRSNALTPGMISKLKALLEAHRSDPSVRVLVLTGKGKYFSSGMDLSAANQADMQQRVGTGTAGSDATLLWESLRTFPKPIIARINGPAMGGGWGLLFTTDIRLAVRSAEFSFSEVKRGIVPAIISAYVVPQLGPFHAKQLFLTGEKISAEKAQEIGFLSGVVDTEEELDRETLRYVRVVLGNGPGAMSHVKSAVQFVSTHAHPENLRYVQELFDAAVVTSPEALYGMACFMQKAQPDWTQFLREQAKL</sequence>
<dbReference type="EMBL" id="GIBP01006458">
    <property type="protein sequence ID" value="NDV35427.1"/>
    <property type="molecule type" value="Transcribed_RNA"/>
</dbReference>
<dbReference type="InterPro" id="IPR029045">
    <property type="entry name" value="ClpP/crotonase-like_dom_sf"/>
</dbReference>
<evidence type="ECO:0000256" key="1">
    <source>
        <dbReference type="ARBA" id="ARBA00005254"/>
    </source>
</evidence>
<reference evidence="2" key="1">
    <citation type="journal article" date="2020" name="J. Eukaryot. Microbiol.">
        <title>De novo Sequencing, Assembly and Annotation of the Transcriptome for the Free-Living Testate Amoeba Arcella intermedia.</title>
        <authorList>
            <person name="Ribeiro G.M."/>
            <person name="Porfirio-Sousa A.L."/>
            <person name="Maurer-Alcala X.X."/>
            <person name="Katz L.A."/>
            <person name="Lahr D.J.G."/>
        </authorList>
    </citation>
    <scope>NUCLEOTIDE SEQUENCE</scope>
</reference>
<dbReference type="Gene3D" id="1.10.12.10">
    <property type="entry name" value="Lyase 2-enoyl-coa Hydratase, Chain A, domain 2"/>
    <property type="match status" value="1"/>
</dbReference>
<name>A0A6B2LF17_9EUKA</name>
<dbReference type="CDD" id="cd06558">
    <property type="entry name" value="crotonase-like"/>
    <property type="match status" value="1"/>
</dbReference>
<dbReference type="Gene3D" id="3.90.226.10">
    <property type="entry name" value="2-enoyl-CoA Hydratase, Chain A, domain 1"/>
    <property type="match status" value="1"/>
</dbReference>
<dbReference type="InterPro" id="IPR051683">
    <property type="entry name" value="Enoyl-CoA_Hydratase/Isomerase"/>
</dbReference>
<dbReference type="InterPro" id="IPR001753">
    <property type="entry name" value="Enoyl-CoA_hydra/iso"/>
</dbReference>
<protein>
    <recommendedName>
        <fullName evidence="3">Enoyl-CoA hydratase</fullName>
    </recommendedName>
</protein>
<accession>A0A6B2LF17</accession>
<dbReference type="InterPro" id="IPR014748">
    <property type="entry name" value="Enoyl-CoA_hydra_C"/>
</dbReference>
<evidence type="ECO:0008006" key="3">
    <source>
        <dbReference type="Google" id="ProtNLM"/>
    </source>
</evidence>
<evidence type="ECO:0000313" key="2">
    <source>
        <dbReference type="EMBL" id="NDV35427.1"/>
    </source>
</evidence>
<organism evidence="2">
    <name type="scientific">Arcella intermedia</name>
    <dbReference type="NCBI Taxonomy" id="1963864"/>
    <lineage>
        <taxon>Eukaryota</taxon>
        <taxon>Amoebozoa</taxon>
        <taxon>Tubulinea</taxon>
        <taxon>Elardia</taxon>
        <taxon>Arcellinida</taxon>
        <taxon>Sphaerothecina</taxon>
        <taxon>Arcellidae</taxon>
        <taxon>Arcella</taxon>
    </lineage>
</organism>
<dbReference type="PANTHER" id="PTHR42964:SF1">
    <property type="entry name" value="POLYKETIDE BIOSYNTHESIS ENOYL-COA HYDRATASE PKSH-RELATED"/>
    <property type="match status" value="1"/>
</dbReference>
<dbReference type="SUPFAM" id="SSF52096">
    <property type="entry name" value="ClpP/crotonase"/>
    <property type="match status" value="1"/>
</dbReference>
<dbReference type="AlphaFoldDB" id="A0A6B2LF17"/>
<proteinExistence type="inferred from homology"/>
<dbReference type="Pfam" id="PF00378">
    <property type="entry name" value="ECH_1"/>
    <property type="match status" value="1"/>
</dbReference>
<dbReference type="PANTHER" id="PTHR42964">
    <property type="entry name" value="ENOYL-COA HYDRATASE"/>
    <property type="match status" value="1"/>
</dbReference>
<comment type="similarity">
    <text evidence="1">Belongs to the enoyl-CoA hydratase/isomerase family.</text>
</comment>